<dbReference type="Gene3D" id="1.20.1250.20">
    <property type="entry name" value="MFS general substrate transporter like domains"/>
    <property type="match status" value="1"/>
</dbReference>
<feature type="transmembrane region" description="Helical" evidence="6">
    <location>
        <begin position="21"/>
        <end position="47"/>
    </location>
</feature>
<name>A0A1G9CUU4_9BACL</name>
<dbReference type="InterPro" id="IPR020846">
    <property type="entry name" value="MFS_dom"/>
</dbReference>
<comment type="subcellular location">
    <subcellularLocation>
        <location evidence="1">Cell membrane</location>
        <topology evidence="1">Multi-pass membrane protein</topology>
    </subcellularLocation>
</comment>
<evidence type="ECO:0000313" key="8">
    <source>
        <dbReference type="EMBL" id="SDK55440.1"/>
    </source>
</evidence>
<dbReference type="Pfam" id="PF07690">
    <property type="entry name" value="MFS_1"/>
    <property type="match status" value="1"/>
</dbReference>
<dbReference type="PANTHER" id="PTHR23530:SF1">
    <property type="entry name" value="PERMEASE, MAJOR FACILITATOR SUPERFAMILY-RELATED"/>
    <property type="match status" value="1"/>
</dbReference>
<feature type="transmembrane region" description="Helical" evidence="6">
    <location>
        <begin position="260"/>
        <end position="282"/>
    </location>
</feature>
<dbReference type="AlphaFoldDB" id="A0A1G9CUU4"/>
<dbReference type="STRING" id="1174501.SAMN05216192_14529"/>
<feature type="transmembrane region" description="Helical" evidence="6">
    <location>
        <begin position="289"/>
        <end position="310"/>
    </location>
</feature>
<reference evidence="9" key="1">
    <citation type="submission" date="2016-10" db="EMBL/GenBank/DDBJ databases">
        <authorList>
            <person name="Varghese N."/>
            <person name="Submissions S."/>
        </authorList>
    </citation>
    <scope>NUCLEOTIDE SEQUENCE [LARGE SCALE GENOMIC DNA]</scope>
    <source>
        <strain evidence="9">CGMCC 1.11012</strain>
    </source>
</reference>
<evidence type="ECO:0000256" key="1">
    <source>
        <dbReference type="ARBA" id="ARBA00004651"/>
    </source>
</evidence>
<dbReference type="InterPro" id="IPR053160">
    <property type="entry name" value="MFS_DHA3_Transporter"/>
</dbReference>
<feature type="transmembrane region" description="Helical" evidence="6">
    <location>
        <begin position="228"/>
        <end position="248"/>
    </location>
</feature>
<evidence type="ECO:0000256" key="6">
    <source>
        <dbReference type="SAM" id="Phobius"/>
    </source>
</evidence>
<dbReference type="SUPFAM" id="SSF103473">
    <property type="entry name" value="MFS general substrate transporter"/>
    <property type="match status" value="1"/>
</dbReference>
<dbReference type="EMBL" id="FNDX01000045">
    <property type="protein sequence ID" value="SDK55440.1"/>
    <property type="molecule type" value="Genomic_DNA"/>
</dbReference>
<keyword evidence="2" id="KW-0813">Transport</keyword>
<feature type="domain" description="Major facilitator superfamily (MFS) profile" evidence="7">
    <location>
        <begin position="17"/>
        <end position="403"/>
    </location>
</feature>
<dbReference type="PROSITE" id="PS50850">
    <property type="entry name" value="MFS"/>
    <property type="match status" value="1"/>
</dbReference>
<feature type="transmembrane region" description="Helical" evidence="6">
    <location>
        <begin position="350"/>
        <end position="373"/>
    </location>
</feature>
<sequence>MAGMGRSIMNRTRQAHKQYSFFLGTLLCGYNLADKLYGAVYIVLMSMRGIDPLQISIVFAVSSLSLAVFDYPSGNLSDLYGRKKLTATGFIIWGAGLTVFAFAGNLAAFIVSAVVMSLGVALISGSPQAWYLDKLEDLGMPDYKNIALPRLNGYVSAFAVVGALLASFTSNIHLYLPVAVAGAAAAGIGVYAWLRFSDNYGVRTQDSVFKEVYVTTAEFAGNKLMRFILFKSILSHAALLAFLLSWQVYGVNELGLPAGYLGGLLVLFMAVISLSSFCSSFLAKRKVRAVRIISGGLLLSAAGLLLAGLFAHPAVFFAGLVLYEFGLGLESSLFSAWVQDFIPRGKRATFTSGLSALKSLAGFAITLLLGLAAERLGYTVIWIMGALSLILSVAVLLIFNRKIVMADTARAEAKTAAG</sequence>
<dbReference type="PANTHER" id="PTHR23530">
    <property type="entry name" value="TRANSPORT PROTEIN-RELATED"/>
    <property type="match status" value="1"/>
</dbReference>
<feature type="transmembrane region" description="Helical" evidence="6">
    <location>
        <begin position="85"/>
        <end position="103"/>
    </location>
</feature>
<dbReference type="InterPro" id="IPR005829">
    <property type="entry name" value="Sugar_transporter_CS"/>
</dbReference>
<dbReference type="Proteomes" id="UP000199050">
    <property type="component" value="Unassembled WGS sequence"/>
</dbReference>
<evidence type="ECO:0000256" key="2">
    <source>
        <dbReference type="ARBA" id="ARBA00022448"/>
    </source>
</evidence>
<evidence type="ECO:0000313" key="9">
    <source>
        <dbReference type="Proteomes" id="UP000199050"/>
    </source>
</evidence>
<dbReference type="GO" id="GO:0005886">
    <property type="term" value="C:plasma membrane"/>
    <property type="evidence" value="ECO:0007669"/>
    <property type="project" value="UniProtKB-SubCell"/>
</dbReference>
<feature type="transmembrane region" description="Helical" evidence="6">
    <location>
        <begin position="379"/>
        <end position="399"/>
    </location>
</feature>
<dbReference type="InterPro" id="IPR036259">
    <property type="entry name" value="MFS_trans_sf"/>
</dbReference>
<keyword evidence="4 6" id="KW-1133">Transmembrane helix</keyword>
<dbReference type="GO" id="GO:0022857">
    <property type="term" value="F:transmembrane transporter activity"/>
    <property type="evidence" value="ECO:0007669"/>
    <property type="project" value="InterPro"/>
</dbReference>
<feature type="transmembrane region" description="Helical" evidence="6">
    <location>
        <begin position="174"/>
        <end position="194"/>
    </location>
</feature>
<evidence type="ECO:0000256" key="5">
    <source>
        <dbReference type="ARBA" id="ARBA00023136"/>
    </source>
</evidence>
<feature type="transmembrane region" description="Helical" evidence="6">
    <location>
        <begin position="53"/>
        <end position="73"/>
    </location>
</feature>
<dbReference type="InterPro" id="IPR011701">
    <property type="entry name" value="MFS"/>
</dbReference>
<feature type="transmembrane region" description="Helical" evidence="6">
    <location>
        <begin position="151"/>
        <end position="168"/>
    </location>
</feature>
<evidence type="ECO:0000256" key="3">
    <source>
        <dbReference type="ARBA" id="ARBA00022692"/>
    </source>
</evidence>
<keyword evidence="9" id="KW-1185">Reference proteome</keyword>
<evidence type="ECO:0000259" key="7">
    <source>
        <dbReference type="PROSITE" id="PS50850"/>
    </source>
</evidence>
<proteinExistence type="predicted"/>
<organism evidence="8 9">
    <name type="scientific">Paenibacillus typhae</name>
    <dbReference type="NCBI Taxonomy" id="1174501"/>
    <lineage>
        <taxon>Bacteria</taxon>
        <taxon>Bacillati</taxon>
        <taxon>Bacillota</taxon>
        <taxon>Bacilli</taxon>
        <taxon>Bacillales</taxon>
        <taxon>Paenibacillaceae</taxon>
        <taxon>Paenibacillus</taxon>
    </lineage>
</organism>
<dbReference type="PROSITE" id="PS00216">
    <property type="entry name" value="SUGAR_TRANSPORT_1"/>
    <property type="match status" value="1"/>
</dbReference>
<evidence type="ECO:0000256" key="4">
    <source>
        <dbReference type="ARBA" id="ARBA00022989"/>
    </source>
</evidence>
<accession>A0A1G9CUU4</accession>
<protein>
    <submittedName>
        <fullName evidence="8">Predicted arabinose efflux permease, MFS family</fullName>
    </submittedName>
</protein>
<keyword evidence="3 6" id="KW-0812">Transmembrane</keyword>
<dbReference type="CDD" id="cd06174">
    <property type="entry name" value="MFS"/>
    <property type="match status" value="1"/>
</dbReference>
<feature type="transmembrane region" description="Helical" evidence="6">
    <location>
        <begin position="316"/>
        <end position="338"/>
    </location>
</feature>
<gene>
    <name evidence="8" type="ORF">SAMN05216192_14529</name>
</gene>
<feature type="transmembrane region" description="Helical" evidence="6">
    <location>
        <begin position="109"/>
        <end position="130"/>
    </location>
</feature>
<keyword evidence="5 6" id="KW-0472">Membrane</keyword>